<dbReference type="EMBL" id="VBAO01000516">
    <property type="protein sequence ID" value="TMI76326.1"/>
    <property type="molecule type" value="Genomic_DNA"/>
</dbReference>
<dbReference type="PANTHER" id="PTHR11117:SF24">
    <property type="entry name" value="PROTEIN FDRA"/>
    <property type="match status" value="1"/>
</dbReference>
<evidence type="ECO:0000259" key="1">
    <source>
        <dbReference type="Pfam" id="PF09084"/>
    </source>
</evidence>
<proteinExistence type="predicted"/>
<dbReference type="GO" id="GO:0009361">
    <property type="term" value="C:succinate-CoA ligase complex (ADP-forming)"/>
    <property type="evidence" value="ECO:0007669"/>
    <property type="project" value="TreeGrafter"/>
</dbReference>
<dbReference type="Pfam" id="PF09084">
    <property type="entry name" value="NMT1"/>
    <property type="match status" value="1"/>
</dbReference>
<dbReference type="PANTHER" id="PTHR11117">
    <property type="entry name" value="SUCCINYL-COA LIGASE SUBUNIT ALPHA"/>
    <property type="match status" value="1"/>
</dbReference>
<protein>
    <submittedName>
        <fullName evidence="2">FdrA family protein</fullName>
    </submittedName>
</protein>
<reference evidence="2 3" key="1">
    <citation type="journal article" date="2019" name="Nat. Microbiol.">
        <title>Mediterranean grassland soil C-N compound turnover is dependent on rainfall and depth, and is mediated by genomically divergent microorganisms.</title>
        <authorList>
            <person name="Diamond S."/>
            <person name="Andeer P.F."/>
            <person name="Li Z."/>
            <person name="Crits-Christoph A."/>
            <person name="Burstein D."/>
            <person name="Anantharaman K."/>
            <person name="Lane K.R."/>
            <person name="Thomas B.C."/>
            <person name="Pan C."/>
            <person name="Northen T.R."/>
            <person name="Banfield J.F."/>
        </authorList>
    </citation>
    <scope>NUCLEOTIDE SEQUENCE [LARGE SCALE GENOMIC DNA]</scope>
    <source>
        <strain evidence="2">NP_7</strain>
    </source>
</reference>
<dbReference type="GO" id="GO:0004775">
    <property type="term" value="F:succinate-CoA ligase (ADP-forming) activity"/>
    <property type="evidence" value="ECO:0007669"/>
    <property type="project" value="TreeGrafter"/>
</dbReference>
<dbReference type="Proteomes" id="UP000320048">
    <property type="component" value="Unassembled WGS sequence"/>
</dbReference>
<dbReference type="AlphaFoldDB" id="A0A537J004"/>
<dbReference type="Gene3D" id="3.40.50.261">
    <property type="entry name" value="Succinyl-CoA synthetase domains"/>
    <property type="match status" value="2"/>
</dbReference>
<dbReference type="SUPFAM" id="SSF51735">
    <property type="entry name" value="NAD(P)-binding Rossmann-fold domains"/>
    <property type="match status" value="1"/>
</dbReference>
<dbReference type="InterPro" id="IPR036291">
    <property type="entry name" value="NAD(P)-bd_dom_sf"/>
</dbReference>
<feature type="domain" description="SsuA/THI5-like" evidence="1">
    <location>
        <begin position="366"/>
        <end position="418"/>
    </location>
</feature>
<evidence type="ECO:0000313" key="2">
    <source>
        <dbReference type="EMBL" id="TMI76326.1"/>
    </source>
</evidence>
<dbReference type="GO" id="GO:0005829">
    <property type="term" value="C:cytosol"/>
    <property type="evidence" value="ECO:0007669"/>
    <property type="project" value="TreeGrafter"/>
</dbReference>
<accession>A0A537J004</accession>
<name>A0A537J004_9BACT</name>
<comment type="caution">
    <text evidence="2">The sequence shown here is derived from an EMBL/GenBank/DDBJ whole genome shotgun (WGS) entry which is preliminary data.</text>
</comment>
<feature type="non-terminal residue" evidence="2">
    <location>
        <position position="420"/>
    </location>
</feature>
<evidence type="ECO:0000313" key="3">
    <source>
        <dbReference type="Proteomes" id="UP000320048"/>
    </source>
</evidence>
<organism evidence="2 3">
    <name type="scientific">Candidatus Segetimicrobium genomatis</name>
    <dbReference type="NCBI Taxonomy" id="2569760"/>
    <lineage>
        <taxon>Bacteria</taxon>
        <taxon>Bacillati</taxon>
        <taxon>Candidatus Sysuimicrobiota</taxon>
        <taxon>Candidatus Sysuimicrobiia</taxon>
        <taxon>Candidatus Sysuimicrobiales</taxon>
        <taxon>Candidatus Segetimicrobiaceae</taxon>
        <taxon>Candidatus Segetimicrobium</taxon>
    </lineage>
</organism>
<dbReference type="SUPFAM" id="SSF52210">
    <property type="entry name" value="Succinyl-CoA synthetase domains"/>
    <property type="match status" value="1"/>
</dbReference>
<dbReference type="InterPro" id="IPR015168">
    <property type="entry name" value="SsuA/THI5"/>
</dbReference>
<sequence>MSEMIVRSAFRRGAYHDSVTLMQAQQALRGLPGIVEAGVVMGTEANLDLLRQAGLDSGDLVASPDDLVVAVRGDTEAHVGAALASLDDLLRRRPAAGAEDGTYRPRTISGAARLLAGANLALISVPGRFASGVAREALDAGLHVMLFSDNVTVEDEVRLKETARTRGLLCMGPDCGTALVGGAALGFANRVRRGPVGVVAAAGTGLQEVISIVHRLGGGVSHALGTGGRDLAAPVGGSAMLDGMALLGGDPSTTVVVLVSKPPDPAVARRLLERAATVGKPVVAAFVGSPPDQRGPGGLYPAATLEEAAVLAVQLAGGAPRDLGTAERWEETLGRRAEAVKPRLAPAQRYLRGLYSGGTLCAECVSLLSAREEGTPLVNIAQVFQYSGMREIAFKSTGIKTVNDLRGKKVAVWFGGNEFE</sequence>
<dbReference type="GO" id="GO:0004776">
    <property type="term" value="F:succinate-CoA ligase (GDP-forming) activity"/>
    <property type="evidence" value="ECO:0007669"/>
    <property type="project" value="TreeGrafter"/>
</dbReference>
<dbReference type="SUPFAM" id="SSF53850">
    <property type="entry name" value="Periplasmic binding protein-like II"/>
    <property type="match status" value="1"/>
</dbReference>
<gene>
    <name evidence="2" type="ORF">E6H04_15075</name>
</gene>
<dbReference type="Gene3D" id="3.40.50.720">
    <property type="entry name" value="NAD(P)-binding Rossmann-like Domain"/>
    <property type="match status" value="1"/>
</dbReference>
<dbReference type="GO" id="GO:0006099">
    <property type="term" value="P:tricarboxylic acid cycle"/>
    <property type="evidence" value="ECO:0007669"/>
    <property type="project" value="TreeGrafter"/>
</dbReference>
<dbReference type="InterPro" id="IPR016102">
    <property type="entry name" value="Succinyl-CoA_synth-like"/>
</dbReference>